<evidence type="ECO:0000256" key="3">
    <source>
        <dbReference type="ARBA" id="ARBA00023002"/>
    </source>
</evidence>
<comment type="caution">
    <text evidence="6">The sequence shown here is derived from an EMBL/GenBank/DDBJ whole genome shotgun (WGS) entry which is preliminary data.</text>
</comment>
<dbReference type="Proteomes" id="UP000823388">
    <property type="component" value="Chromosome 9N"/>
</dbReference>
<keyword evidence="3" id="KW-0560">Oxidoreductase</keyword>
<feature type="region of interest" description="Disordered" evidence="5">
    <location>
        <begin position="500"/>
        <end position="534"/>
    </location>
</feature>
<keyword evidence="2" id="KW-0479">Metal-binding</keyword>
<dbReference type="AlphaFoldDB" id="A0A8T0MRI1"/>
<dbReference type="GO" id="GO:0020037">
    <property type="term" value="F:heme binding"/>
    <property type="evidence" value="ECO:0007669"/>
    <property type="project" value="InterPro"/>
</dbReference>
<evidence type="ECO:0000313" key="7">
    <source>
        <dbReference type="Proteomes" id="UP000823388"/>
    </source>
</evidence>
<dbReference type="GO" id="GO:0016705">
    <property type="term" value="F:oxidoreductase activity, acting on paired donors, with incorporation or reduction of molecular oxygen"/>
    <property type="evidence" value="ECO:0007669"/>
    <property type="project" value="InterPro"/>
</dbReference>
<dbReference type="InterPro" id="IPR001128">
    <property type="entry name" value="Cyt_P450"/>
</dbReference>
<dbReference type="Pfam" id="PF00067">
    <property type="entry name" value="p450"/>
    <property type="match status" value="1"/>
</dbReference>
<evidence type="ECO:0000256" key="2">
    <source>
        <dbReference type="ARBA" id="ARBA00022723"/>
    </source>
</evidence>
<dbReference type="InterPro" id="IPR036396">
    <property type="entry name" value="Cyt_P450_sf"/>
</dbReference>
<feature type="region of interest" description="Disordered" evidence="5">
    <location>
        <begin position="577"/>
        <end position="633"/>
    </location>
</feature>
<evidence type="ECO:0000256" key="4">
    <source>
        <dbReference type="ARBA" id="ARBA00023004"/>
    </source>
</evidence>
<gene>
    <name evidence="6" type="ORF">PVAP13_9NG261046</name>
</gene>
<dbReference type="GO" id="GO:0004497">
    <property type="term" value="F:monooxygenase activity"/>
    <property type="evidence" value="ECO:0007669"/>
    <property type="project" value="InterPro"/>
</dbReference>
<comment type="similarity">
    <text evidence="1">Belongs to the cytochrome P450 family.</text>
</comment>
<proteinExistence type="inferred from homology"/>
<keyword evidence="7" id="KW-1185">Reference proteome</keyword>
<dbReference type="Gene3D" id="1.10.630.10">
    <property type="entry name" value="Cytochrome P450"/>
    <property type="match status" value="1"/>
</dbReference>
<organism evidence="6 7">
    <name type="scientific">Panicum virgatum</name>
    <name type="common">Blackwell switchgrass</name>
    <dbReference type="NCBI Taxonomy" id="38727"/>
    <lineage>
        <taxon>Eukaryota</taxon>
        <taxon>Viridiplantae</taxon>
        <taxon>Streptophyta</taxon>
        <taxon>Embryophyta</taxon>
        <taxon>Tracheophyta</taxon>
        <taxon>Spermatophyta</taxon>
        <taxon>Magnoliopsida</taxon>
        <taxon>Liliopsida</taxon>
        <taxon>Poales</taxon>
        <taxon>Poaceae</taxon>
        <taxon>PACMAD clade</taxon>
        <taxon>Panicoideae</taxon>
        <taxon>Panicodae</taxon>
        <taxon>Paniceae</taxon>
        <taxon>Panicinae</taxon>
        <taxon>Panicum</taxon>
        <taxon>Panicum sect. Hiantes</taxon>
    </lineage>
</organism>
<dbReference type="GO" id="GO:0005506">
    <property type="term" value="F:iron ion binding"/>
    <property type="evidence" value="ECO:0007669"/>
    <property type="project" value="InterPro"/>
</dbReference>
<dbReference type="EMBL" id="CM029054">
    <property type="protein sequence ID" value="KAG2537366.1"/>
    <property type="molecule type" value="Genomic_DNA"/>
</dbReference>
<feature type="compositionally biased region" description="Basic and acidic residues" evidence="5">
    <location>
        <begin position="515"/>
        <end position="534"/>
    </location>
</feature>
<protein>
    <submittedName>
        <fullName evidence="6">Uncharacterized protein</fullName>
    </submittedName>
</protein>
<feature type="compositionally biased region" description="Gly residues" evidence="5">
    <location>
        <begin position="504"/>
        <end position="513"/>
    </location>
</feature>
<feature type="compositionally biased region" description="Basic and acidic residues" evidence="5">
    <location>
        <begin position="605"/>
        <end position="618"/>
    </location>
</feature>
<sequence>MSGSGAMDTAASHNATAAAAGAGGGGGLAGLLPEVQTVELLVAVSIFVAIHSLRQRRAQGLPAWPLVGMLPSLLLGLRGDMYEWITGVLRARGGTFTFRGPWLTNLHCVVTADPRNLEHLLKTRFGSFPKGPYFRDTVRDLLGDGIFGADDEVWRRQRKAASLEFHSAEFRALTASSLVELVHRRLLPVLADAEAAGAALDLQDVLLRLTFDNVCMIAFGVDPGCLSPGLPEIPFARAFEDATEATIVRFLTPTAVWRAMRALGVGNERVLQRSLAAVDEFAYDVIRRRKEELDLDAGRGAADAGAGRRSDLLTVFTKMRDEDGRPAYSDKFLRDICVNFILAGRDTSSVALAWFFWLLGKNPAVEDRILEEIEGIVAARKAQAGEVEEELVFQPEEVKRMEYLHAALSEALRLYPSVPVDHKEVSENKSLFGDKLSANKQPALSQKFPLSLSPTLACKINHAPIDNQIKKSLISCANETLGSSLLPNCLMAAANPSTDHDLRTGGGGRGVPGRDGAEEGHQGDLRHVHHGADGEHLGRRLPRVQAGALAPGRPLHRRVRLQVYRLQRRAAPLPRQGLRLLPDEVRRRVHPPPLPRPRRRGSPRRAQDGAHHVHEARAQGDAGQEGQGQQRPLSLTPFGALRFRCRCGLQGAQLCGRKLMMVQCEKMPSVFIPFRLFCSATFIK</sequence>
<evidence type="ECO:0000256" key="5">
    <source>
        <dbReference type="SAM" id="MobiDB-lite"/>
    </source>
</evidence>
<reference evidence="6" key="1">
    <citation type="submission" date="2020-05" db="EMBL/GenBank/DDBJ databases">
        <title>WGS assembly of Panicum virgatum.</title>
        <authorList>
            <person name="Lovell J.T."/>
            <person name="Jenkins J."/>
            <person name="Shu S."/>
            <person name="Juenger T.E."/>
            <person name="Schmutz J."/>
        </authorList>
    </citation>
    <scope>NUCLEOTIDE SEQUENCE</scope>
    <source>
        <strain evidence="6">AP13</strain>
    </source>
</reference>
<name>A0A8T0MRI1_PANVG</name>
<evidence type="ECO:0000313" key="6">
    <source>
        <dbReference type="EMBL" id="KAG2537366.1"/>
    </source>
</evidence>
<dbReference type="SUPFAM" id="SSF48264">
    <property type="entry name" value="Cytochrome P450"/>
    <property type="match status" value="1"/>
</dbReference>
<evidence type="ECO:0000256" key="1">
    <source>
        <dbReference type="ARBA" id="ARBA00010617"/>
    </source>
</evidence>
<dbReference type="PANTHER" id="PTHR24296">
    <property type="entry name" value="CYTOCHROME P450"/>
    <property type="match status" value="1"/>
</dbReference>
<keyword evidence="4" id="KW-0408">Iron</keyword>
<feature type="compositionally biased region" description="Low complexity" evidence="5">
    <location>
        <begin position="619"/>
        <end position="631"/>
    </location>
</feature>
<accession>A0A8T0MRI1</accession>